<organism evidence="1 2">
    <name type="scientific">Sinocyclocheilus rhinocerous</name>
    <dbReference type="NCBI Taxonomy" id="307959"/>
    <lineage>
        <taxon>Eukaryota</taxon>
        <taxon>Metazoa</taxon>
        <taxon>Chordata</taxon>
        <taxon>Craniata</taxon>
        <taxon>Vertebrata</taxon>
        <taxon>Euteleostomi</taxon>
        <taxon>Actinopterygii</taxon>
        <taxon>Neopterygii</taxon>
        <taxon>Teleostei</taxon>
        <taxon>Ostariophysi</taxon>
        <taxon>Cypriniformes</taxon>
        <taxon>Cyprinidae</taxon>
        <taxon>Cyprininae</taxon>
        <taxon>Sinocyclocheilus</taxon>
    </lineage>
</organism>
<protein>
    <recommendedName>
        <fullName evidence="3">HAT C-terminal dimerisation domain-containing protein</fullName>
    </recommendedName>
</protein>
<name>A0A673NLL7_9TELE</name>
<dbReference type="SUPFAM" id="SSF53098">
    <property type="entry name" value="Ribonuclease H-like"/>
    <property type="match status" value="1"/>
</dbReference>
<keyword evidence="2" id="KW-1185">Reference proteome</keyword>
<dbReference type="PANTHER" id="PTHR46880">
    <property type="entry name" value="RAS-ASSOCIATING DOMAIN-CONTAINING PROTEIN"/>
    <property type="match status" value="1"/>
</dbReference>
<dbReference type="Ensembl" id="ENSSRHT00000106958.1">
    <property type="protein sequence ID" value="ENSSRHP00000104160.1"/>
    <property type="gene ID" value="ENSSRHG00000050894.1"/>
</dbReference>
<reference evidence="1" key="2">
    <citation type="submission" date="2025-09" db="UniProtKB">
        <authorList>
            <consortium name="Ensembl"/>
        </authorList>
    </citation>
    <scope>IDENTIFICATION</scope>
</reference>
<dbReference type="Proteomes" id="UP000472270">
    <property type="component" value="Unassembled WGS sequence"/>
</dbReference>
<accession>A0A673NLL7</accession>
<dbReference type="PANTHER" id="PTHR46880:SF8">
    <property type="entry name" value="E3 SUMO-PROTEIN LIGASE KIAA1586"/>
    <property type="match status" value="1"/>
</dbReference>
<evidence type="ECO:0000313" key="2">
    <source>
        <dbReference type="Proteomes" id="UP000472270"/>
    </source>
</evidence>
<dbReference type="AlphaFoldDB" id="A0A673NLL7"/>
<evidence type="ECO:0008006" key="3">
    <source>
        <dbReference type="Google" id="ProtNLM"/>
    </source>
</evidence>
<dbReference type="InterPro" id="IPR012337">
    <property type="entry name" value="RNaseH-like_sf"/>
</dbReference>
<proteinExistence type="predicted"/>
<sequence>MLTYVRAQPRNYHMPVIVCHGRNSFFIFFVDTNNDWPDLWTAKQKEEFKSKNPWLGYKNQKLACLVCSSVNSLGIIKEQGVSLSREWMNFEIQVSVQGSRETSLSALRNKVRKHALSKAHTQAVKMAEQQKENRPFSDHESLIELQELNGIKMGSILHSRYSATQIIKHVAMRCRAKSLVLAELENQRADGIVEGLLTCLTNAGVTEEWLLENWVAFVTDGASVMLGKKSGVATRLTLRFPKLFVWHCMNHRLELAVSDAVDEVNSVNHFKAFMHKLHSLYSISNKNERELKEAAAEVGSQLLHIGRVLDVCWVASSFRTVHAVWTSLGALQMHRGEKYGEALEAKESGVYRSIALKRNTKLKPINPGQFLQSLVNNLEQRMSFEDETIKDLSILDQSKWPSNPSIRHGEEQVKRQCKRFNLCSDQALNGMRDLLEEPNSEPNGLKPLINCMKTFPVSTAECERNFSLMNNISTDKRAVLLVSNISNLMMMNINGPPTSKFDPRKYTRTWLKSHRAASSVCSRQCSVTTPAESKSVWNILQYRGRQAVYRLKNLH</sequence>
<evidence type="ECO:0000313" key="1">
    <source>
        <dbReference type="Ensembl" id="ENSSRHP00000104160.1"/>
    </source>
</evidence>
<reference evidence="1" key="1">
    <citation type="submission" date="2025-08" db="UniProtKB">
        <authorList>
            <consortium name="Ensembl"/>
        </authorList>
    </citation>
    <scope>IDENTIFICATION</scope>
</reference>